<evidence type="ECO:0000256" key="4">
    <source>
        <dbReference type="ARBA" id="ARBA00004762"/>
    </source>
</evidence>
<evidence type="ECO:0000256" key="3">
    <source>
        <dbReference type="ARBA" id="ARBA00001946"/>
    </source>
</evidence>
<evidence type="ECO:0000256" key="13">
    <source>
        <dbReference type="ARBA" id="ARBA00023002"/>
    </source>
</evidence>
<reference evidence="19" key="2">
    <citation type="submission" date="2023-01" db="EMBL/GenBank/DDBJ databases">
        <title>Draft genome sequence of Devosia yakushimensis strain NBRC 103855.</title>
        <authorList>
            <person name="Sun Q."/>
            <person name="Mori K."/>
        </authorList>
    </citation>
    <scope>NUCLEOTIDE SEQUENCE</scope>
    <source>
        <strain evidence="19">NBRC 103855</strain>
    </source>
</reference>
<name>A0ABQ5UH81_9HYPH</name>
<evidence type="ECO:0000256" key="1">
    <source>
        <dbReference type="ARBA" id="ARBA00000624"/>
    </source>
</evidence>
<dbReference type="SUPFAM" id="SSF53659">
    <property type="entry name" value="Isocitrate/Isopropylmalate dehydrogenase-like"/>
    <property type="match status" value="1"/>
</dbReference>
<comment type="catalytic activity">
    <reaction evidence="1">
        <text>(2R,3S)-3-isopropylmalate + NAD(+) = 4-methyl-2-oxopentanoate + CO2 + NADH</text>
        <dbReference type="Rhea" id="RHEA:32271"/>
        <dbReference type="ChEBI" id="CHEBI:16526"/>
        <dbReference type="ChEBI" id="CHEBI:17865"/>
        <dbReference type="ChEBI" id="CHEBI:35121"/>
        <dbReference type="ChEBI" id="CHEBI:57540"/>
        <dbReference type="ChEBI" id="CHEBI:57945"/>
        <dbReference type="EC" id="1.1.1.85"/>
    </reaction>
</comment>
<organism evidence="19 20">
    <name type="scientific">Devosia yakushimensis</name>
    <dbReference type="NCBI Taxonomy" id="470028"/>
    <lineage>
        <taxon>Bacteria</taxon>
        <taxon>Pseudomonadati</taxon>
        <taxon>Pseudomonadota</taxon>
        <taxon>Alphaproteobacteria</taxon>
        <taxon>Hyphomicrobiales</taxon>
        <taxon>Devosiaceae</taxon>
        <taxon>Devosia</taxon>
    </lineage>
</organism>
<comment type="subunit">
    <text evidence="6">Homodimer.</text>
</comment>
<keyword evidence="14" id="KW-0520">NAD</keyword>
<evidence type="ECO:0000256" key="12">
    <source>
        <dbReference type="ARBA" id="ARBA00022842"/>
    </source>
</evidence>
<keyword evidence="9" id="KW-0432">Leucine biosynthesis</keyword>
<evidence type="ECO:0000256" key="8">
    <source>
        <dbReference type="ARBA" id="ARBA00019276"/>
    </source>
</evidence>
<comment type="cofactor">
    <cofactor evidence="3">
        <name>Mg(2+)</name>
        <dbReference type="ChEBI" id="CHEBI:18420"/>
    </cofactor>
</comment>
<evidence type="ECO:0000256" key="9">
    <source>
        <dbReference type="ARBA" id="ARBA00022430"/>
    </source>
</evidence>
<keyword evidence="10" id="KW-0028">Amino-acid biosynthesis</keyword>
<evidence type="ECO:0000256" key="16">
    <source>
        <dbReference type="ARBA" id="ARBA00030010"/>
    </source>
</evidence>
<evidence type="ECO:0000256" key="15">
    <source>
        <dbReference type="ARBA" id="ARBA00023304"/>
    </source>
</evidence>
<proteinExistence type="inferred from homology"/>
<gene>
    <name evidence="19" type="ORF">GCM10007913_24560</name>
</gene>
<feature type="domain" description="Isopropylmalate dehydrogenase-like" evidence="18">
    <location>
        <begin position="7"/>
        <end position="356"/>
    </location>
</feature>
<comment type="caution">
    <text evidence="19">The sequence shown here is derived from an EMBL/GenBank/DDBJ whole genome shotgun (WGS) entry which is preliminary data.</text>
</comment>
<dbReference type="SMART" id="SM01329">
    <property type="entry name" value="Iso_dh"/>
    <property type="match status" value="1"/>
</dbReference>
<evidence type="ECO:0000256" key="14">
    <source>
        <dbReference type="ARBA" id="ARBA00023027"/>
    </source>
</evidence>
<sequence>MTQSIFKIAVLPGDGIGPEVVTPCLEVLNAAGAKTGGFALECQDLPAGAHEYLRSGNALPGTTLDGCRAADAILLGAMGWPEVRYPDGTEIAPQLDLRTELGLFAGIRPARLIPGISPVLADPRAEALDFVIIRESIEGLFALRDEGKVVDDREARDTMVITREVCEPLFDFSFDYTRKRKARGGKGILTCVDKANVFASMAFFRKLFDERHALNSDIEVNHAYVDATALNLVRRPWDFDVMVTENMFGDILSDLAAALVGGMGFAPSADIGKDHAVFQPCHGSAPDIAGKGMANPTATFLSGAMMLEWLGDKHNNQAAIKAGQLVRNAVDAAFKNGIRPYEVGGKDGTAAITAAVLAALETAEAAAA</sequence>
<keyword evidence="11" id="KW-0479">Metal-binding</keyword>
<evidence type="ECO:0000256" key="7">
    <source>
        <dbReference type="ARBA" id="ARBA00013101"/>
    </source>
</evidence>
<comment type="pathway">
    <text evidence="4">Amino-acid biosynthesis; L-leucine biosynthesis; L-leucine from 3-methyl-2-oxobutanoate: step 3/4.</text>
</comment>
<evidence type="ECO:0000256" key="11">
    <source>
        <dbReference type="ARBA" id="ARBA00022723"/>
    </source>
</evidence>
<dbReference type="Pfam" id="PF00180">
    <property type="entry name" value="Iso_dh"/>
    <property type="match status" value="1"/>
</dbReference>
<keyword evidence="15" id="KW-0100">Branched-chain amino acid biosynthesis</keyword>
<protein>
    <recommendedName>
        <fullName evidence="8">3-isopropylmalate dehydrogenase</fullName>
        <ecNumber evidence="7">1.1.1.85</ecNumber>
    </recommendedName>
    <alternativeName>
        <fullName evidence="17">3-IPM-DH</fullName>
    </alternativeName>
    <alternativeName>
        <fullName evidence="16">Beta-IPM dehydrogenase</fullName>
    </alternativeName>
</protein>
<dbReference type="Gene3D" id="3.40.718.10">
    <property type="entry name" value="Isopropylmalate Dehydrogenase"/>
    <property type="match status" value="1"/>
</dbReference>
<dbReference type="PROSITE" id="PS00470">
    <property type="entry name" value="IDH_IMDH"/>
    <property type="match status" value="1"/>
</dbReference>
<comment type="cofactor">
    <cofactor evidence="2">
        <name>Mn(2+)</name>
        <dbReference type="ChEBI" id="CHEBI:29035"/>
    </cofactor>
</comment>
<dbReference type="PANTHER" id="PTHR42979:SF1">
    <property type="entry name" value="3-ISOPROPYLMALATE DEHYDROGENASE"/>
    <property type="match status" value="1"/>
</dbReference>
<keyword evidence="20" id="KW-1185">Reference proteome</keyword>
<dbReference type="InterPro" id="IPR019818">
    <property type="entry name" value="IsoCit/isopropylmalate_DH_CS"/>
</dbReference>
<dbReference type="PANTHER" id="PTHR42979">
    <property type="entry name" value="3-ISOPROPYLMALATE DEHYDROGENASE"/>
    <property type="match status" value="1"/>
</dbReference>
<evidence type="ECO:0000256" key="5">
    <source>
        <dbReference type="ARBA" id="ARBA00008319"/>
    </source>
</evidence>
<evidence type="ECO:0000313" key="19">
    <source>
        <dbReference type="EMBL" id="GLQ10524.1"/>
    </source>
</evidence>
<keyword evidence="13" id="KW-0560">Oxidoreductase</keyword>
<dbReference type="EMBL" id="BSNG01000001">
    <property type="protein sequence ID" value="GLQ10524.1"/>
    <property type="molecule type" value="Genomic_DNA"/>
</dbReference>
<evidence type="ECO:0000256" key="6">
    <source>
        <dbReference type="ARBA" id="ARBA00011738"/>
    </source>
</evidence>
<evidence type="ECO:0000256" key="2">
    <source>
        <dbReference type="ARBA" id="ARBA00001936"/>
    </source>
</evidence>
<dbReference type="InterPro" id="IPR024084">
    <property type="entry name" value="IsoPropMal-DH-like_dom"/>
</dbReference>
<evidence type="ECO:0000259" key="18">
    <source>
        <dbReference type="SMART" id="SM01329"/>
    </source>
</evidence>
<evidence type="ECO:0000256" key="17">
    <source>
        <dbReference type="ARBA" id="ARBA00033138"/>
    </source>
</evidence>
<comment type="similarity">
    <text evidence="5">Belongs to the isocitrate and isopropylmalate dehydrogenases family. LeuB type 1 subfamily.</text>
</comment>
<evidence type="ECO:0000313" key="20">
    <source>
        <dbReference type="Proteomes" id="UP001161406"/>
    </source>
</evidence>
<dbReference type="Proteomes" id="UP001161406">
    <property type="component" value="Unassembled WGS sequence"/>
</dbReference>
<keyword evidence="12" id="KW-0460">Magnesium</keyword>
<dbReference type="EC" id="1.1.1.85" evidence="7"/>
<evidence type="ECO:0000256" key="10">
    <source>
        <dbReference type="ARBA" id="ARBA00022605"/>
    </source>
</evidence>
<dbReference type="RefSeq" id="WP_284391185.1">
    <property type="nucleotide sequence ID" value="NZ_BSNG01000001.1"/>
</dbReference>
<accession>A0ABQ5UH81</accession>
<dbReference type="InterPro" id="IPR004429">
    <property type="entry name" value="Isopropylmalate_DH"/>
</dbReference>
<reference evidence="19" key="1">
    <citation type="journal article" date="2014" name="Int. J. Syst. Evol. Microbiol.">
        <title>Complete genome of a new Firmicutes species belonging to the dominant human colonic microbiota ('Ruminococcus bicirculans') reveals two chromosomes and a selective capacity to utilize plant glucans.</title>
        <authorList>
            <consortium name="NISC Comparative Sequencing Program"/>
            <person name="Wegmann U."/>
            <person name="Louis P."/>
            <person name="Goesmann A."/>
            <person name="Henrissat B."/>
            <person name="Duncan S.H."/>
            <person name="Flint H.J."/>
        </authorList>
    </citation>
    <scope>NUCLEOTIDE SEQUENCE</scope>
    <source>
        <strain evidence="19">NBRC 103855</strain>
    </source>
</reference>